<comment type="caution">
    <text evidence="2">The sequence shown here is derived from an EMBL/GenBank/DDBJ whole genome shotgun (WGS) entry which is preliminary data.</text>
</comment>
<feature type="transmembrane region" description="Helical" evidence="1">
    <location>
        <begin position="43"/>
        <end position="68"/>
    </location>
</feature>
<accession>A0A1E5QMD3</accession>
<dbReference type="EMBL" id="MJGC01000045">
    <property type="protein sequence ID" value="OEJ75754.1"/>
    <property type="molecule type" value="Genomic_DNA"/>
</dbReference>
<name>A0A1E5QMD3_9CYAN</name>
<feature type="transmembrane region" description="Helical" evidence="1">
    <location>
        <begin position="14"/>
        <end position="31"/>
    </location>
</feature>
<evidence type="ECO:0000313" key="2">
    <source>
        <dbReference type="EMBL" id="OEJ75754.1"/>
    </source>
</evidence>
<keyword evidence="1" id="KW-0472">Membrane</keyword>
<gene>
    <name evidence="2" type="ORF">BH720_08030</name>
</gene>
<feature type="transmembrane region" description="Helical" evidence="1">
    <location>
        <begin position="74"/>
        <end position="94"/>
    </location>
</feature>
<keyword evidence="1" id="KW-1133">Transmembrane helix</keyword>
<protein>
    <submittedName>
        <fullName evidence="2">Uncharacterized protein</fullName>
    </submittedName>
</protein>
<proteinExistence type="predicted"/>
<organism evidence="2">
    <name type="scientific">Desertifilum tharense IPPAS B-1220</name>
    <dbReference type="NCBI Taxonomy" id="1781255"/>
    <lineage>
        <taxon>Bacteria</taxon>
        <taxon>Bacillati</taxon>
        <taxon>Cyanobacteriota</taxon>
        <taxon>Cyanophyceae</taxon>
        <taxon>Desertifilales</taxon>
        <taxon>Desertifilaceae</taxon>
        <taxon>Desertifilum</taxon>
    </lineage>
</organism>
<reference evidence="2" key="1">
    <citation type="submission" date="2016-09" db="EMBL/GenBank/DDBJ databases">
        <title>Draft genome of thermotolerant cyanobacterium Desertifilum sp. strain IPPAS B-1220.</title>
        <authorList>
            <person name="Sinetova M.A."/>
            <person name="Bolakhan K."/>
            <person name="Zayadan B.K."/>
            <person name="Mironov K.S."/>
            <person name="Ustinova V."/>
            <person name="Kupriyanova E.V."/>
            <person name="Sidorov R.A."/>
            <person name="Skrypnik A.N."/>
            <person name="Gogoleva N.E."/>
            <person name="Gogolev Y.V."/>
            <person name="Los D.A."/>
        </authorList>
    </citation>
    <scope>NUCLEOTIDE SEQUENCE [LARGE SCALE GENOMIC DNA]</scope>
    <source>
        <strain evidence="2">IPPAS B-1220</strain>
    </source>
</reference>
<keyword evidence="1" id="KW-0812">Transmembrane</keyword>
<dbReference type="AlphaFoldDB" id="A0A1E5QMD3"/>
<sequence length="174" mass="20043">MLSSPVLRLSAENALFSAIALIFIVTVAWAWRETKPYTLPEPLPGWFAVWFGSVQILGGLVPLGALGWSIWQGYPSATAVWLFYYLMLGLQILLESLTLRQYATVVWVMVPYLFLPYRIWQLYEGMNLLEPLAELDWMRSLLWLEIGVWSLNYLLDVAQLPRLYGWLGTQENPD</sequence>
<evidence type="ECO:0000256" key="1">
    <source>
        <dbReference type="SAM" id="Phobius"/>
    </source>
</evidence>
<feature type="transmembrane region" description="Helical" evidence="1">
    <location>
        <begin position="101"/>
        <end position="120"/>
    </location>
</feature>
<dbReference type="OrthoDB" id="461706at2"/>